<dbReference type="InterPro" id="IPR036390">
    <property type="entry name" value="WH_DNA-bd_sf"/>
</dbReference>
<dbReference type="Gene3D" id="1.10.10.10">
    <property type="entry name" value="Winged helix-like DNA-binding domain superfamily/Winged helix DNA-binding domain"/>
    <property type="match status" value="1"/>
</dbReference>
<gene>
    <name evidence="6" type="ORF">ABI_44720</name>
</gene>
<dbReference type="PROSITE" id="PS50949">
    <property type="entry name" value="HTH_GNTR"/>
    <property type="match status" value="1"/>
</dbReference>
<feature type="domain" description="HTH gntR-type" evidence="5">
    <location>
        <begin position="29"/>
        <end position="97"/>
    </location>
</feature>
<protein>
    <submittedName>
        <fullName evidence="6">Galactonate operon transcriptional repressor</fullName>
    </submittedName>
</protein>
<accession>F4QTH5</accession>
<evidence type="ECO:0000256" key="3">
    <source>
        <dbReference type="ARBA" id="ARBA00023163"/>
    </source>
</evidence>
<reference evidence="7" key="1">
    <citation type="submission" date="2011-03" db="EMBL/GenBank/DDBJ databases">
        <title>Draft genome sequence of Brevundimonas diminuta.</title>
        <authorList>
            <person name="Brown P.J.B."/>
            <person name="Buechlein A."/>
            <person name="Hemmerich C."/>
            <person name="Brun Y.V."/>
        </authorList>
    </citation>
    <scope>NUCLEOTIDE SEQUENCE [LARGE SCALE GENOMIC DNA]</scope>
    <source>
        <strain evidence="7">C19</strain>
    </source>
</reference>
<dbReference type="PANTHER" id="PTHR43537">
    <property type="entry name" value="TRANSCRIPTIONAL REGULATOR, GNTR FAMILY"/>
    <property type="match status" value="1"/>
</dbReference>
<keyword evidence="2" id="KW-0238">DNA-binding</keyword>
<feature type="region of interest" description="Disordered" evidence="4">
    <location>
        <begin position="1"/>
        <end position="28"/>
    </location>
</feature>
<evidence type="ECO:0000259" key="5">
    <source>
        <dbReference type="PROSITE" id="PS50949"/>
    </source>
</evidence>
<dbReference type="GO" id="GO:0003677">
    <property type="term" value="F:DNA binding"/>
    <property type="evidence" value="ECO:0007669"/>
    <property type="project" value="UniProtKB-KW"/>
</dbReference>
<dbReference type="SUPFAM" id="SSF46785">
    <property type="entry name" value="Winged helix' DNA-binding domain"/>
    <property type="match status" value="1"/>
</dbReference>
<evidence type="ECO:0000256" key="2">
    <source>
        <dbReference type="ARBA" id="ARBA00023125"/>
    </source>
</evidence>
<organism evidence="6 7">
    <name type="scientific">Asticcacaulis biprosthecium C19</name>
    <dbReference type="NCBI Taxonomy" id="715226"/>
    <lineage>
        <taxon>Bacteria</taxon>
        <taxon>Pseudomonadati</taxon>
        <taxon>Pseudomonadota</taxon>
        <taxon>Alphaproteobacteria</taxon>
        <taxon>Caulobacterales</taxon>
        <taxon>Caulobacteraceae</taxon>
        <taxon>Asticcacaulis</taxon>
    </lineage>
</organism>
<dbReference type="HOGENOM" id="CLU_017584_9_4_5"/>
<dbReference type="SUPFAM" id="SSF48008">
    <property type="entry name" value="GntR ligand-binding domain-like"/>
    <property type="match status" value="1"/>
</dbReference>
<dbReference type="Pfam" id="PF00392">
    <property type="entry name" value="GntR"/>
    <property type="match status" value="1"/>
</dbReference>
<dbReference type="Proteomes" id="UP000006512">
    <property type="component" value="Unassembled WGS sequence"/>
</dbReference>
<evidence type="ECO:0000256" key="4">
    <source>
        <dbReference type="SAM" id="MobiDB-lite"/>
    </source>
</evidence>
<evidence type="ECO:0000313" key="7">
    <source>
        <dbReference type="Proteomes" id="UP000006512"/>
    </source>
</evidence>
<dbReference type="PANTHER" id="PTHR43537:SF44">
    <property type="entry name" value="GNTR FAMILY REGULATORY PROTEIN"/>
    <property type="match status" value="1"/>
</dbReference>
<dbReference type="RefSeq" id="WP_006275245.1">
    <property type="nucleotide sequence ID" value="NZ_GL883080.1"/>
</dbReference>
<dbReference type="AlphaFoldDB" id="F4QTH5"/>
<keyword evidence="7" id="KW-1185">Reference proteome</keyword>
<dbReference type="PRINTS" id="PR00035">
    <property type="entry name" value="HTHGNTR"/>
</dbReference>
<evidence type="ECO:0000256" key="1">
    <source>
        <dbReference type="ARBA" id="ARBA00023015"/>
    </source>
</evidence>
<dbReference type="EMBL" id="GL883080">
    <property type="protein sequence ID" value="EGF90045.1"/>
    <property type="molecule type" value="Genomic_DNA"/>
</dbReference>
<dbReference type="SMART" id="SM00345">
    <property type="entry name" value="HTH_GNTR"/>
    <property type="match status" value="1"/>
</dbReference>
<dbReference type="InterPro" id="IPR008920">
    <property type="entry name" value="TF_FadR/GntR_C"/>
</dbReference>
<dbReference type="InterPro" id="IPR011711">
    <property type="entry name" value="GntR_C"/>
</dbReference>
<dbReference type="STRING" id="715226.ABI_44720"/>
<name>F4QTH5_9CAUL</name>
<keyword evidence="3" id="KW-0804">Transcription</keyword>
<dbReference type="CDD" id="cd07377">
    <property type="entry name" value="WHTH_GntR"/>
    <property type="match status" value="1"/>
</dbReference>
<sequence length="258" mass="28328">MSKMPKRRQVVTWDNAAGGGPLAPGRPSSRLHDLLSEKLATEIISGHRLPGDVLPTELDMSISLGISRTAVREAMRILTSKGLIEPRPKRGTCVTEKSSWNLLDPDVIGWMFSSEPDDRLVRNLFELRLIIEPAAAALAAVRRKASHLTAMFRALEIMDRDTLLTETGQQADKDFHAALLAAADNDQLTSLNASIGVSVALSTRYKIEHDVLGLDPVAAHRAVYDAIAHGDAAEARWCMESLIRHAQKDIVKRRDAES</sequence>
<evidence type="ECO:0000313" key="6">
    <source>
        <dbReference type="EMBL" id="EGF90045.1"/>
    </source>
</evidence>
<keyword evidence="1" id="KW-0805">Transcription regulation</keyword>
<proteinExistence type="predicted"/>
<dbReference type="GO" id="GO:0003700">
    <property type="term" value="F:DNA-binding transcription factor activity"/>
    <property type="evidence" value="ECO:0007669"/>
    <property type="project" value="InterPro"/>
</dbReference>
<dbReference type="eggNOG" id="COG2186">
    <property type="taxonomic scope" value="Bacteria"/>
</dbReference>
<dbReference type="Pfam" id="PF07729">
    <property type="entry name" value="FCD"/>
    <property type="match status" value="1"/>
</dbReference>
<dbReference type="Gene3D" id="1.20.120.530">
    <property type="entry name" value="GntR ligand-binding domain-like"/>
    <property type="match status" value="1"/>
</dbReference>
<dbReference type="InterPro" id="IPR000524">
    <property type="entry name" value="Tscrpt_reg_HTH_GntR"/>
</dbReference>
<dbReference type="InterPro" id="IPR036388">
    <property type="entry name" value="WH-like_DNA-bd_sf"/>
</dbReference>
<dbReference type="SMART" id="SM00895">
    <property type="entry name" value="FCD"/>
    <property type="match status" value="1"/>
</dbReference>